<keyword evidence="5 8" id="KW-0472">Membrane</keyword>
<evidence type="ECO:0000256" key="4">
    <source>
        <dbReference type="ARBA" id="ARBA00022989"/>
    </source>
</evidence>
<dbReference type="Pfam" id="PF08016">
    <property type="entry name" value="PKD_channel"/>
    <property type="match status" value="1"/>
</dbReference>
<feature type="transmembrane region" description="Helical" evidence="8">
    <location>
        <begin position="541"/>
        <end position="563"/>
    </location>
</feature>
<dbReference type="Pfam" id="PF20519">
    <property type="entry name" value="Polycystin_dom"/>
    <property type="match status" value="1"/>
</dbReference>
<evidence type="ECO:0000256" key="6">
    <source>
        <dbReference type="ARBA" id="ARBA00023180"/>
    </source>
</evidence>
<evidence type="ECO:0000256" key="2">
    <source>
        <dbReference type="ARBA" id="ARBA00007200"/>
    </source>
</evidence>
<proteinExistence type="inferred from homology"/>
<evidence type="ECO:0000313" key="12">
    <source>
        <dbReference type="EMBL" id="CAF1927015.1"/>
    </source>
</evidence>
<dbReference type="PANTHER" id="PTHR10877">
    <property type="entry name" value="POLYCYSTIN FAMILY MEMBER"/>
    <property type="match status" value="1"/>
</dbReference>
<evidence type="ECO:0000256" key="3">
    <source>
        <dbReference type="ARBA" id="ARBA00022692"/>
    </source>
</evidence>
<dbReference type="EMBL" id="CAJNRE010000423">
    <property type="protein sequence ID" value="CAF1927015.1"/>
    <property type="molecule type" value="Genomic_DNA"/>
</dbReference>
<evidence type="ECO:0000313" key="11">
    <source>
        <dbReference type="EMBL" id="CAF1679123.1"/>
    </source>
</evidence>
<dbReference type="GO" id="GO:0005262">
    <property type="term" value="F:calcium channel activity"/>
    <property type="evidence" value="ECO:0007669"/>
    <property type="project" value="TreeGrafter"/>
</dbReference>
<evidence type="ECO:0000259" key="9">
    <source>
        <dbReference type="Pfam" id="PF08016"/>
    </source>
</evidence>
<feature type="transmembrane region" description="Helical" evidence="8">
    <location>
        <begin position="350"/>
        <end position="373"/>
    </location>
</feature>
<dbReference type="GO" id="GO:0016020">
    <property type="term" value="C:membrane"/>
    <property type="evidence" value="ECO:0007669"/>
    <property type="project" value="UniProtKB-SubCell"/>
</dbReference>
<dbReference type="InterPro" id="IPR051223">
    <property type="entry name" value="Polycystin"/>
</dbReference>
<dbReference type="Proteomes" id="UP000663834">
    <property type="component" value="Unassembled WGS sequence"/>
</dbReference>
<dbReference type="PANTHER" id="PTHR10877:SF183">
    <property type="entry name" value="AT14535P-RELATED"/>
    <property type="match status" value="1"/>
</dbReference>
<feature type="domain" description="Polycystin" evidence="10">
    <location>
        <begin position="133"/>
        <end position="341"/>
    </location>
</feature>
<dbReference type="InterPro" id="IPR003915">
    <property type="entry name" value="PKD_2"/>
</dbReference>
<name>A0A816GYS1_9BILA</name>
<evidence type="ECO:0000256" key="5">
    <source>
        <dbReference type="ARBA" id="ARBA00023136"/>
    </source>
</evidence>
<dbReference type="InterPro" id="IPR046791">
    <property type="entry name" value="Polycystin_dom"/>
</dbReference>
<dbReference type="Gene3D" id="1.10.287.70">
    <property type="match status" value="1"/>
</dbReference>
<keyword evidence="4 8" id="KW-1133">Transmembrane helix</keyword>
<comment type="subcellular location">
    <subcellularLocation>
        <location evidence="1">Membrane</location>
        <topology evidence="1">Multi-pass membrane protein</topology>
    </subcellularLocation>
</comment>
<evidence type="ECO:0000256" key="8">
    <source>
        <dbReference type="SAM" id="Phobius"/>
    </source>
</evidence>
<keyword evidence="3 8" id="KW-0812">Transmembrane</keyword>
<sequence>MFSSTNIRSSDSFLSKSSSASPQIVHKQKQWIFRKIIELFLSFNIDRKETDDNTQQHAKLVLRAFFIYMIFVTNVLIVAFLSQSKHNFFITNAFEYHIIDAQFSVKSTWLERNVRSYPYKNARNKYGDAFMIDFNRIATIDDIWQFMNQTIGNVFYRSHIWQSNPNVTSQRSIRWVLDHFLMIGVIRMRQVRVKAEKCNIPKSYSDEIADCYPAYLSNKKDTDPFGPIEFRDNNEINMKQAWQYMPANITGMGSHTGQYGTYDGSGYVADLAQYDRTNKRFTNNLKELEKFHWLDKATRAVFVDIITYNPSVNLFSYIKLIFEMPSTGGIFPSYKIENKQLFRYINSSKYVLIGCEIIIVTFTIAFIFIEIVKVVELRWKIFLDIWNWIDIILLIILILMIIANIRRVLIINSTLHGRMSIYISIFDDLTIRLLRLQSSFDTLCTLLTSISIIRILKYCDFAVALVRIKATIQRCFGDLIGFLVMFVAIMMAYAQFGNLALGQQARAFSTVGKAFVALFRTVLGDFDYEAISDASPIIGPLFFFLYIFSMVFILFNMVLAIIVDSYEELGHEHHDIINRMSIDVTPFLKRSIRKFFQWLRLWKKVKVIVQFIISAEDSFNSKTVADLLQELKYSSTSSLYDELRRAFAHDLTKLIAKEDFVAFLKYARDDKDRQRDALQSLFSGNMPLLNSNEQQEWSERARNLCTIQQWSQLRYRIARLEELFDLIEGKIDYIIRTSENLLQNVTLSLEKSDNEQ</sequence>
<reference evidence="11" key="1">
    <citation type="submission" date="2021-02" db="EMBL/GenBank/DDBJ databases">
        <authorList>
            <person name="Nowell W R."/>
        </authorList>
    </citation>
    <scope>NUCLEOTIDE SEQUENCE</scope>
</reference>
<dbReference type="InterPro" id="IPR013122">
    <property type="entry name" value="PKD1_2_channel"/>
</dbReference>
<organism evidence="11 13">
    <name type="scientific">Rotaria magnacalcarata</name>
    <dbReference type="NCBI Taxonomy" id="392030"/>
    <lineage>
        <taxon>Eukaryota</taxon>
        <taxon>Metazoa</taxon>
        <taxon>Spiralia</taxon>
        <taxon>Gnathifera</taxon>
        <taxon>Rotifera</taxon>
        <taxon>Eurotatoria</taxon>
        <taxon>Bdelloidea</taxon>
        <taxon>Philodinida</taxon>
        <taxon>Philodinidae</taxon>
        <taxon>Rotaria</taxon>
    </lineage>
</organism>
<feature type="domain" description="Polycystin cation channel PKD1/PKD2" evidence="9">
    <location>
        <begin position="343"/>
        <end position="568"/>
    </location>
</feature>
<dbReference type="Proteomes" id="UP000663824">
    <property type="component" value="Unassembled WGS sequence"/>
</dbReference>
<dbReference type="PRINTS" id="PR01433">
    <property type="entry name" value="POLYCYSTIN2"/>
</dbReference>
<protein>
    <submittedName>
        <fullName evidence="11">Uncharacterized protein</fullName>
    </submittedName>
</protein>
<evidence type="ECO:0000259" key="10">
    <source>
        <dbReference type="Pfam" id="PF20519"/>
    </source>
</evidence>
<feature type="transmembrane region" description="Helical" evidence="8">
    <location>
        <begin position="475"/>
        <end position="496"/>
    </location>
</feature>
<feature type="transmembrane region" description="Helical" evidence="8">
    <location>
        <begin position="385"/>
        <end position="405"/>
    </location>
</feature>
<dbReference type="GO" id="GO:0050982">
    <property type="term" value="P:detection of mechanical stimulus"/>
    <property type="evidence" value="ECO:0007669"/>
    <property type="project" value="TreeGrafter"/>
</dbReference>
<dbReference type="FunFam" id="1.10.287.70:FF:000086">
    <property type="entry name" value="Polycystic kidney disease 2"/>
    <property type="match status" value="1"/>
</dbReference>
<evidence type="ECO:0000256" key="1">
    <source>
        <dbReference type="ARBA" id="ARBA00004141"/>
    </source>
</evidence>
<evidence type="ECO:0000313" key="13">
    <source>
        <dbReference type="Proteomes" id="UP000663834"/>
    </source>
</evidence>
<feature type="transmembrane region" description="Helical" evidence="8">
    <location>
        <begin position="60"/>
        <end position="81"/>
    </location>
</feature>
<comment type="caution">
    <text evidence="11">The sequence shown here is derived from an EMBL/GenBank/DDBJ whole genome shotgun (WGS) entry which is preliminary data.</text>
</comment>
<dbReference type="AlphaFoldDB" id="A0A816GYS1"/>
<comment type="similarity">
    <text evidence="2">Belongs to the polycystin family.</text>
</comment>
<gene>
    <name evidence="11" type="ORF">KQP761_LOCUS36118</name>
    <name evidence="12" type="ORF">MBJ925_LOCUS3483</name>
</gene>
<dbReference type="GO" id="GO:0005509">
    <property type="term" value="F:calcium ion binding"/>
    <property type="evidence" value="ECO:0007669"/>
    <property type="project" value="InterPro"/>
</dbReference>
<evidence type="ECO:0000256" key="7">
    <source>
        <dbReference type="PIRSR" id="PIRSR603915-2"/>
    </source>
</evidence>
<dbReference type="OrthoDB" id="444119at2759"/>
<feature type="disulfide bond" evidence="7">
    <location>
        <begin position="198"/>
        <end position="211"/>
    </location>
</feature>
<keyword evidence="6" id="KW-0325">Glycoprotein</keyword>
<accession>A0A816GYS1</accession>
<dbReference type="EMBL" id="CAJNOW010020404">
    <property type="protein sequence ID" value="CAF1679123.1"/>
    <property type="molecule type" value="Genomic_DNA"/>
</dbReference>